<dbReference type="SUPFAM" id="SSF53383">
    <property type="entry name" value="PLP-dependent transferases"/>
    <property type="match status" value="1"/>
</dbReference>
<dbReference type="EMBL" id="JAAVJB010000001">
    <property type="protein sequence ID" value="NJP64737.1"/>
    <property type="molecule type" value="Genomic_DNA"/>
</dbReference>
<comment type="caution">
    <text evidence="2">The sequence shown here is derived from an EMBL/GenBank/DDBJ whole genome shotgun (WGS) entry which is preliminary data.</text>
</comment>
<reference evidence="2 3" key="1">
    <citation type="submission" date="2020-03" db="EMBL/GenBank/DDBJ databases">
        <title>Draft genome of Streptomyces sp. ventii, isolated from the Axial Seamount in the Pacific Ocean, and resequencing of the two type strains Streptomyces lonarensis strain NCL 716 and Streptomyces bohaiensis strain 11A07.</title>
        <authorList>
            <person name="Loughran R.M."/>
            <person name="Pfannmuller K.M."/>
            <person name="Wasson B.J."/>
            <person name="Deadmond M.C."/>
            <person name="Paddock B.E."/>
            <person name="Koyack M.J."/>
            <person name="Gallegos D.A."/>
            <person name="Mitchell E.A."/>
            <person name="Ushijima B."/>
            <person name="Saw J.H."/>
            <person name="Mcphail K.L."/>
            <person name="Videau P."/>
        </authorList>
    </citation>
    <scope>NUCLEOTIDE SEQUENCE [LARGE SCALE GENOMIC DNA]</scope>
    <source>
        <strain evidence="3">5675061</strain>
    </source>
</reference>
<protein>
    <submittedName>
        <fullName evidence="2">Uncharacterized protein</fullName>
    </submittedName>
</protein>
<evidence type="ECO:0000256" key="1">
    <source>
        <dbReference type="SAM" id="MobiDB-lite"/>
    </source>
</evidence>
<evidence type="ECO:0000313" key="3">
    <source>
        <dbReference type="Proteomes" id="UP000746503"/>
    </source>
</evidence>
<organism evidence="2 3">
    <name type="scientific">Streptomyces spiramenti</name>
    <dbReference type="NCBI Taxonomy" id="2720606"/>
    <lineage>
        <taxon>Bacteria</taxon>
        <taxon>Bacillati</taxon>
        <taxon>Actinomycetota</taxon>
        <taxon>Actinomycetes</taxon>
        <taxon>Kitasatosporales</taxon>
        <taxon>Streptomycetaceae</taxon>
        <taxon>Streptomyces</taxon>
    </lineage>
</organism>
<dbReference type="InterPro" id="IPR015424">
    <property type="entry name" value="PyrdxlP-dep_Trfase"/>
</dbReference>
<accession>A0ABX1AK28</accession>
<dbReference type="Gene3D" id="3.90.1150.10">
    <property type="entry name" value="Aspartate Aminotransferase, domain 1"/>
    <property type="match status" value="1"/>
</dbReference>
<evidence type="ECO:0000313" key="2">
    <source>
        <dbReference type="EMBL" id="NJP64737.1"/>
    </source>
</evidence>
<gene>
    <name evidence="2" type="ORF">HCJ92_00145</name>
</gene>
<dbReference type="InterPro" id="IPR015421">
    <property type="entry name" value="PyrdxlP-dep_Trfase_major"/>
</dbReference>
<dbReference type="Proteomes" id="UP000746503">
    <property type="component" value="Unassembled WGS sequence"/>
</dbReference>
<name>A0ABX1AK28_9ACTN</name>
<sequence length="164" mass="18036">MPFADIAPSRLEDWLRERCFTTTVGISSSEVADYSLGELRRLLNLAAEELDAIPLRDGPSHGSPDLRAAIAGRYGVPQHHVTVSHGSTEGIFRALRHSWTPVTRPWCCDRCTSRGPRWPRRPGSGCAPGTWTAPTGFSVSSTRVRRSGGHPQDDLGHPRKLSRT</sequence>
<feature type="region of interest" description="Disordered" evidence="1">
    <location>
        <begin position="118"/>
        <end position="164"/>
    </location>
</feature>
<proteinExistence type="predicted"/>
<dbReference type="Gene3D" id="3.40.640.10">
    <property type="entry name" value="Type I PLP-dependent aspartate aminotransferase-like (Major domain)"/>
    <property type="match status" value="1"/>
</dbReference>
<keyword evidence="3" id="KW-1185">Reference proteome</keyword>
<dbReference type="InterPro" id="IPR015422">
    <property type="entry name" value="PyrdxlP-dep_Trfase_small"/>
</dbReference>
<dbReference type="RefSeq" id="WP_167931266.1">
    <property type="nucleotide sequence ID" value="NZ_JAAVJB010000001.1"/>
</dbReference>